<dbReference type="Proteomes" id="UP001589797">
    <property type="component" value="Unassembled WGS sequence"/>
</dbReference>
<organism evidence="1 2">
    <name type="scientific">Fontibacter flavus</name>
    <dbReference type="NCBI Taxonomy" id="654838"/>
    <lineage>
        <taxon>Bacteria</taxon>
        <taxon>Pseudomonadati</taxon>
        <taxon>Bacteroidota</taxon>
        <taxon>Cytophagia</taxon>
        <taxon>Cytophagales</taxon>
        <taxon>Cyclobacteriaceae</taxon>
        <taxon>Fontibacter</taxon>
    </lineage>
</organism>
<proteinExistence type="predicted"/>
<dbReference type="EMBL" id="JBHLWI010000004">
    <property type="protein sequence ID" value="MFC0261469.1"/>
    <property type="molecule type" value="Genomic_DNA"/>
</dbReference>
<accession>A0ABV6FNN2</accession>
<dbReference type="InterPro" id="IPR011042">
    <property type="entry name" value="6-blade_b-propeller_TolB-like"/>
</dbReference>
<evidence type="ECO:0000313" key="2">
    <source>
        <dbReference type="Proteomes" id="UP001589797"/>
    </source>
</evidence>
<name>A0ABV6FNN2_9BACT</name>
<protein>
    <submittedName>
        <fullName evidence="1">6-bladed beta-propeller</fullName>
    </submittedName>
</protein>
<sequence>MKKSLFYSLVINFLLIGSCNHKEVQLNENTLIKIPVSGLDNQVFEDKFEINRIIALDFCDACIIGEVHKILIDDSGFYVLDKTITKSIKKFDWNGTLLFNISESGEGLGKYILPFDMELDKNRLFVLDVNQRKILFFNAVNGQFDNEQRIGDFQALTFAHLDNNTFAYHLDGRELGPDLHYLGQIAALGGGKSTAKWVLDFGNTDYMTAEQEFTRGEKGLLFAKSMNDTVYQVEASGFIPKYVFDFGDKRISDDIKKADMMEAMQRIMTDWPHFHWGRVFENSNQVFFLWSGNQGQRNLSYYDKVTGVTYLLEGDSFYPKNIVYVDDQRLIAFISPEEYMESDLKGVVKEYRNPVLVSYTFKSK</sequence>
<dbReference type="Pfam" id="PF17170">
    <property type="entry name" value="DUF5128"/>
    <property type="match status" value="1"/>
</dbReference>
<keyword evidence="2" id="KW-1185">Reference proteome</keyword>
<evidence type="ECO:0000313" key="1">
    <source>
        <dbReference type="EMBL" id="MFC0261469.1"/>
    </source>
</evidence>
<gene>
    <name evidence="1" type="ORF">ACFFIP_02160</name>
</gene>
<comment type="caution">
    <text evidence="1">The sequence shown here is derived from an EMBL/GenBank/DDBJ whole genome shotgun (WGS) entry which is preliminary data.</text>
</comment>
<dbReference type="PROSITE" id="PS51257">
    <property type="entry name" value="PROKAR_LIPOPROTEIN"/>
    <property type="match status" value="1"/>
</dbReference>
<reference evidence="1 2" key="1">
    <citation type="submission" date="2024-09" db="EMBL/GenBank/DDBJ databases">
        <authorList>
            <person name="Sun Q."/>
            <person name="Mori K."/>
        </authorList>
    </citation>
    <scope>NUCLEOTIDE SEQUENCE [LARGE SCALE GENOMIC DNA]</scope>
    <source>
        <strain evidence="1 2">CCM 7650</strain>
    </source>
</reference>
<dbReference type="Gene3D" id="2.120.10.30">
    <property type="entry name" value="TolB, C-terminal domain"/>
    <property type="match status" value="1"/>
</dbReference>
<dbReference type="RefSeq" id="WP_382385917.1">
    <property type="nucleotide sequence ID" value="NZ_JBHLWI010000004.1"/>
</dbReference>